<feature type="chain" id="PRO_5045638900" description="Lipoprotein" evidence="1">
    <location>
        <begin position="19"/>
        <end position="125"/>
    </location>
</feature>
<organism evidence="2 3">
    <name type="scientific">Dyella flava</name>
    <dbReference type="NCBI Taxonomy" id="1920170"/>
    <lineage>
        <taxon>Bacteria</taxon>
        <taxon>Pseudomonadati</taxon>
        <taxon>Pseudomonadota</taxon>
        <taxon>Gammaproteobacteria</taxon>
        <taxon>Lysobacterales</taxon>
        <taxon>Rhodanobacteraceae</taxon>
        <taxon>Dyella</taxon>
    </lineage>
</organism>
<accession>A0ABS2JYE2</accession>
<proteinExistence type="predicted"/>
<evidence type="ECO:0000256" key="1">
    <source>
        <dbReference type="SAM" id="SignalP"/>
    </source>
</evidence>
<keyword evidence="3" id="KW-1185">Reference proteome</keyword>
<evidence type="ECO:0000313" key="3">
    <source>
        <dbReference type="Proteomes" id="UP001430149"/>
    </source>
</evidence>
<protein>
    <recommendedName>
        <fullName evidence="4">Lipoprotein</fullName>
    </recommendedName>
</protein>
<name>A0ABS2JYE2_9GAMM</name>
<feature type="signal peptide" evidence="1">
    <location>
        <begin position="1"/>
        <end position="18"/>
    </location>
</feature>
<reference evidence="2" key="1">
    <citation type="submission" date="2020-10" db="EMBL/GenBank/DDBJ databases">
        <title>Phylogeny of dyella-like bacteria.</title>
        <authorList>
            <person name="Fu J."/>
        </authorList>
    </citation>
    <scope>NUCLEOTIDE SEQUENCE</scope>
    <source>
        <strain evidence="2">DHOC52</strain>
    </source>
</reference>
<gene>
    <name evidence="2" type="ORF">ISP19_00795</name>
</gene>
<sequence length="125" mass="13840">MKRVTCAILLASILSGCASTIGNYRPLNGYYPPRPADCRVDIFKNQPPARPYMAISRLNVHLEKTFFVPSDFASAHGELQRQACLSGADGVIDIEETNSSYLETRIYNLSATGIHYLDEAAKNEK</sequence>
<keyword evidence="1" id="KW-0732">Signal</keyword>
<dbReference type="PROSITE" id="PS51257">
    <property type="entry name" value="PROKAR_LIPOPROTEIN"/>
    <property type="match status" value="1"/>
</dbReference>
<evidence type="ECO:0000313" key="2">
    <source>
        <dbReference type="EMBL" id="MBM7123901.1"/>
    </source>
</evidence>
<dbReference type="Proteomes" id="UP001430149">
    <property type="component" value="Unassembled WGS sequence"/>
</dbReference>
<dbReference type="RefSeq" id="WP_204678536.1">
    <property type="nucleotide sequence ID" value="NZ_BSNR01000025.1"/>
</dbReference>
<evidence type="ECO:0008006" key="4">
    <source>
        <dbReference type="Google" id="ProtNLM"/>
    </source>
</evidence>
<dbReference type="EMBL" id="JADIKE010000018">
    <property type="protein sequence ID" value="MBM7123901.1"/>
    <property type="molecule type" value="Genomic_DNA"/>
</dbReference>
<comment type="caution">
    <text evidence="2">The sequence shown here is derived from an EMBL/GenBank/DDBJ whole genome shotgun (WGS) entry which is preliminary data.</text>
</comment>